<reference evidence="2" key="1">
    <citation type="submission" date="2014-11" db="EMBL/GenBank/DDBJ databases">
        <authorList>
            <person name="Otto D Thomas"/>
            <person name="Naeem Raeece"/>
        </authorList>
    </citation>
    <scope>NUCLEOTIDE SEQUENCE</scope>
</reference>
<organism evidence="2">
    <name type="scientific">Chromera velia CCMP2878</name>
    <dbReference type="NCBI Taxonomy" id="1169474"/>
    <lineage>
        <taxon>Eukaryota</taxon>
        <taxon>Sar</taxon>
        <taxon>Alveolata</taxon>
        <taxon>Colpodellida</taxon>
        <taxon>Chromeraceae</taxon>
        <taxon>Chromera</taxon>
    </lineage>
</organism>
<evidence type="ECO:0000256" key="1">
    <source>
        <dbReference type="SAM" id="MobiDB-lite"/>
    </source>
</evidence>
<dbReference type="AlphaFoldDB" id="A0A0G4HUG3"/>
<protein>
    <submittedName>
        <fullName evidence="2">Uncharacterized protein</fullName>
    </submittedName>
</protein>
<dbReference type="VEuPathDB" id="CryptoDB:Cvel_31847"/>
<proteinExistence type="predicted"/>
<feature type="compositionally biased region" description="Basic and acidic residues" evidence="1">
    <location>
        <begin position="14"/>
        <end position="46"/>
    </location>
</feature>
<name>A0A0G4HUG3_9ALVE</name>
<accession>A0A0G4HUG3</accession>
<evidence type="ECO:0000313" key="2">
    <source>
        <dbReference type="EMBL" id="CEM48065.1"/>
    </source>
</evidence>
<gene>
    <name evidence="2" type="ORF">Cvel_31847</name>
</gene>
<feature type="region of interest" description="Disordered" evidence="1">
    <location>
        <begin position="1"/>
        <end position="46"/>
    </location>
</feature>
<dbReference type="EMBL" id="CDMZ01003921">
    <property type="protein sequence ID" value="CEM48065.1"/>
    <property type="molecule type" value="Genomic_DNA"/>
</dbReference>
<sequence>MGNACGNPKAQAEAQRREERRQADEARKEEYARKKKEEEKRRAEDREAFLLQKHLKTLATLERNKEWDSITPPDSMPSTPDDWKWNVGIRVYCLGGHNRELAWALANEEDGIKNFKTGPEGAAEGYTQILERLEKGWAVLLKVKPWVLNPQCPLEYQTTIVTALKESFTPGVRKHFAEHPSVVEAGDVEELEKKLEKFSSEVGERLEVFEKEWRERDAAFIEGLKDKVAEVSKKVEEAAAPLSLLPHSDQANTTSGNVKFQTPCSVSPPWRFSTDPSSSLGGWSFRFSDNLNKAFESYTKARDDIRKECANKVGLPLDTNLDARMPPGALCVGRMVPGEFGSLTVAVWEDTRERRSGMGADEFRLWCLRQVSE</sequence>